<comment type="function">
    <text evidence="12">Component of the microsomal membrane bound fatty acid elongation system, which produces the 26-carbon very long-chain fatty acids (VLCFA) from palmitate. Catalyzes the reduction of the 3-ketoacyl-CoA intermediate that is formed in each cycle of fatty acid elongation. VLCFAs serve as precursors for ceramide and sphingolipids.</text>
</comment>
<gene>
    <name evidence="14" type="primary">TDEL0B01260</name>
    <name evidence="14" type="ORF">TDEL_0B01260</name>
</gene>
<dbReference type="AlphaFoldDB" id="G8ZNR1"/>
<dbReference type="PRINTS" id="PR00081">
    <property type="entry name" value="GDHRDH"/>
</dbReference>
<comment type="pathway">
    <text evidence="1">Lipid metabolism; fatty acid biosynthesis.</text>
</comment>
<evidence type="ECO:0000313" key="15">
    <source>
        <dbReference type="Proteomes" id="UP000005627"/>
    </source>
</evidence>
<dbReference type="InterPro" id="IPR020904">
    <property type="entry name" value="Sc_DH/Rdtase_CS"/>
</dbReference>
<evidence type="ECO:0000256" key="1">
    <source>
        <dbReference type="ARBA" id="ARBA00005194"/>
    </source>
</evidence>
<evidence type="ECO:0000256" key="5">
    <source>
        <dbReference type="ARBA" id="ARBA00022832"/>
    </source>
</evidence>
<feature type="active site" description="Proton acceptor" evidence="12">
    <location>
        <position position="220"/>
    </location>
</feature>
<dbReference type="Pfam" id="PF00106">
    <property type="entry name" value="adh_short"/>
    <property type="match status" value="1"/>
</dbReference>
<dbReference type="EC" id="1.1.1.330" evidence="12"/>
<keyword evidence="7 12" id="KW-1133">Transmembrane helix</keyword>
<dbReference type="InParanoid" id="G8ZNR1"/>
<keyword evidence="2 12" id="KW-0444">Lipid biosynthesis</keyword>
<dbReference type="InterPro" id="IPR002347">
    <property type="entry name" value="SDR_fam"/>
</dbReference>
<evidence type="ECO:0000256" key="3">
    <source>
        <dbReference type="ARBA" id="ARBA00022692"/>
    </source>
</evidence>
<dbReference type="PROSITE" id="PS00061">
    <property type="entry name" value="ADH_SHORT"/>
    <property type="match status" value="1"/>
</dbReference>
<dbReference type="GeneID" id="11503465"/>
<dbReference type="FunCoup" id="G8ZNR1">
    <property type="interactions" value="736"/>
</dbReference>
<comment type="subcellular location">
    <subcellularLocation>
        <location evidence="12">Endoplasmic reticulum membrane</location>
        <topology evidence="12">Single-pass membrane protein</topology>
    </subcellularLocation>
</comment>
<dbReference type="CDD" id="cd05356">
    <property type="entry name" value="17beta-HSD1_like_SDR_c"/>
    <property type="match status" value="1"/>
</dbReference>
<dbReference type="GO" id="GO:0030497">
    <property type="term" value="P:fatty acid elongation"/>
    <property type="evidence" value="ECO:0007669"/>
    <property type="project" value="UniProtKB-UniRule"/>
</dbReference>
<feature type="transmembrane region" description="Helical" evidence="13">
    <location>
        <begin position="20"/>
        <end position="42"/>
    </location>
</feature>
<evidence type="ECO:0000256" key="12">
    <source>
        <dbReference type="HAMAP-Rule" id="MF_03107"/>
    </source>
</evidence>
<comment type="catalytic activity">
    <reaction evidence="12">
        <text>a very-long-chain (3R)-3-hydroxyacyl-CoA + NADP(+) = a very-long-chain 3-oxoacyl-CoA + NADPH + H(+)</text>
        <dbReference type="Rhea" id="RHEA:48680"/>
        <dbReference type="ChEBI" id="CHEBI:15378"/>
        <dbReference type="ChEBI" id="CHEBI:57783"/>
        <dbReference type="ChEBI" id="CHEBI:58349"/>
        <dbReference type="ChEBI" id="CHEBI:85440"/>
        <dbReference type="ChEBI" id="CHEBI:90725"/>
        <dbReference type="EC" id="1.1.1.330"/>
    </reaction>
</comment>
<dbReference type="GO" id="GO:0042761">
    <property type="term" value="P:very long-chain fatty acid biosynthetic process"/>
    <property type="evidence" value="ECO:0007669"/>
    <property type="project" value="EnsemblFungi"/>
</dbReference>
<dbReference type="InterPro" id="IPR027533">
    <property type="entry name" value="3_ketoreductase_fungal"/>
</dbReference>
<keyword evidence="6 12" id="KW-0521">NADP</keyword>
<dbReference type="GO" id="GO:0005789">
    <property type="term" value="C:endoplasmic reticulum membrane"/>
    <property type="evidence" value="ECO:0007669"/>
    <property type="project" value="UniProtKB-SubCell"/>
</dbReference>
<comment type="similarity">
    <text evidence="12">Belongs to the short-chain dehydrogenases/reductases (SDR) family.</text>
</comment>
<dbReference type="OrthoDB" id="5545019at2759"/>
<dbReference type="GO" id="GO:0141040">
    <property type="term" value="F:very-long-chain 3-oxoacyl-CoA reductase activity"/>
    <property type="evidence" value="ECO:0007669"/>
    <property type="project" value="UniProtKB-EC"/>
</dbReference>
<dbReference type="PIRSF" id="PIRSF000126">
    <property type="entry name" value="11-beta-HSD1"/>
    <property type="match status" value="1"/>
</dbReference>
<evidence type="ECO:0000256" key="13">
    <source>
        <dbReference type="SAM" id="Phobius"/>
    </source>
</evidence>
<dbReference type="SUPFAM" id="SSF51735">
    <property type="entry name" value="NAD(P)-binding Rossmann-fold domains"/>
    <property type="match status" value="1"/>
</dbReference>
<sequence length="344" mass="38228">MSSFIDQLDSLARRSKCANALLWSVFAFGVVKATTLVLRYFALVLDLFVLPPVSYAKYGAGKGKYCVITGASDGIGKEFAIQMARRKFNLVLISRTLSKLETLQKELQGKYGIEVKILSIDVSQDVPENYIAVREVCKGLPITVLINNVGQSHSIPVPFLKTEEKELRDIITINNTATLLFTQIITPTIIETASNSRCRGLILTMGSFGGLIPTPLLATYSGSKAFLQSWSNSLAGELKENNVDVELILSYLVTSSMSKVKRTSMMIPNPRNFVSSTLANVGRRCGAQERYGTITPYWSHALYHWVIEETVGVYSRVVNGINYTMHKSIRARALKKLERQQKSQ</sequence>
<dbReference type="HOGENOM" id="CLU_010194_38_0_1"/>
<dbReference type="InterPro" id="IPR036291">
    <property type="entry name" value="NAD(P)-bd_dom_sf"/>
</dbReference>
<dbReference type="EMBL" id="HE616743">
    <property type="protein sequence ID" value="CCE90255.1"/>
    <property type="molecule type" value="Genomic_DNA"/>
</dbReference>
<organism evidence="14 15">
    <name type="scientific">Torulaspora delbrueckii</name>
    <name type="common">Yeast</name>
    <name type="synonym">Candida colliculosa</name>
    <dbReference type="NCBI Taxonomy" id="4950"/>
    <lineage>
        <taxon>Eukaryota</taxon>
        <taxon>Fungi</taxon>
        <taxon>Dikarya</taxon>
        <taxon>Ascomycota</taxon>
        <taxon>Saccharomycotina</taxon>
        <taxon>Saccharomycetes</taxon>
        <taxon>Saccharomycetales</taxon>
        <taxon>Saccharomycetaceae</taxon>
        <taxon>Torulaspora</taxon>
    </lineage>
</organism>
<keyword evidence="11 12" id="KW-0275">Fatty acid biosynthesis</keyword>
<dbReference type="PANTHER" id="PTHR43086">
    <property type="entry name" value="VERY-LONG-CHAIN 3-OXOOACYL-COA REDUCTASE"/>
    <property type="match status" value="1"/>
</dbReference>
<feature type="binding site" evidence="12">
    <location>
        <position position="207"/>
    </location>
    <ligand>
        <name>substrate</name>
    </ligand>
</feature>
<keyword evidence="8 12" id="KW-0560">Oxidoreductase</keyword>
<evidence type="ECO:0000256" key="6">
    <source>
        <dbReference type="ARBA" id="ARBA00022857"/>
    </source>
</evidence>
<keyword evidence="5 12" id="KW-0276">Fatty acid metabolism</keyword>
<reference evidence="14 15" key="1">
    <citation type="journal article" date="2011" name="Proc. Natl. Acad. Sci. U.S.A.">
        <title>Evolutionary erosion of yeast sex chromosomes by mating-type switching accidents.</title>
        <authorList>
            <person name="Gordon J.L."/>
            <person name="Armisen D."/>
            <person name="Proux-Wera E."/>
            <person name="Oheigeartaigh S.S."/>
            <person name="Byrne K.P."/>
            <person name="Wolfe K.H."/>
        </authorList>
    </citation>
    <scope>NUCLEOTIDE SEQUENCE [LARGE SCALE GENOMIC DNA]</scope>
    <source>
        <strain evidence="15">ATCC 10662 / CBS 1146 / NBRC 0425 / NCYC 2629 / NRRL Y-866</strain>
    </source>
</reference>
<dbReference type="Gene3D" id="3.40.50.720">
    <property type="entry name" value="NAD(P)-binding Rossmann-like Domain"/>
    <property type="match status" value="1"/>
</dbReference>
<dbReference type="Proteomes" id="UP000005627">
    <property type="component" value="Chromosome 2"/>
</dbReference>
<dbReference type="GO" id="GO:0045703">
    <property type="term" value="F:ketoreductase activity"/>
    <property type="evidence" value="ECO:0007669"/>
    <property type="project" value="UniProtKB-UniRule"/>
</dbReference>
<evidence type="ECO:0000256" key="4">
    <source>
        <dbReference type="ARBA" id="ARBA00022824"/>
    </source>
</evidence>
<proteinExistence type="inferred from homology"/>
<dbReference type="RefSeq" id="XP_003679466.1">
    <property type="nucleotide sequence ID" value="XM_003679418.1"/>
</dbReference>
<dbReference type="GO" id="GO:0030148">
    <property type="term" value="P:sphingolipid biosynthetic process"/>
    <property type="evidence" value="ECO:0007669"/>
    <property type="project" value="EnsemblFungi"/>
</dbReference>
<dbReference type="STRING" id="1076872.G8ZNR1"/>
<dbReference type="PANTHER" id="PTHR43086:SF2">
    <property type="entry name" value="HYDROXYSTEROID DEHYDROGENASE-LIKE PROTEIN 1"/>
    <property type="match status" value="1"/>
</dbReference>
<accession>G8ZNR1</accession>
<dbReference type="FunFam" id="3.40.50.720:FF:000317">
    <property type="entry name" value="Very-long-chain 3-oxoacyl-CoA reductase"/>
    <property type="match status" value="1"/>
</dbReference>
<keyword evidence="10 12" id="KW-0472">Membrane</keyword>
<dbReference type="HAMAP" id="MF_03107">
    <property type="entry name" value="3_ketoreductase"/>
    <property type="match status" value="1"/>
</dbReference>
<evidence type="ECO:0000313" key="14">
    <source>
        <dbReference type="EMBL" id="CCE90255.1"/>
    </source>
</evidence>
<protein>
    <recommendedName>
        <fullName evidence="12">Very-long-chain 3-oxoacyl-CoA reductase</fullName>
        <ecNumber evidence="12">1.1.1.330</ecNumber>
    </recommendedName>
    <alternativeName>
        <fullName evidence="12">3-ketoacyl-CoA reductase</fullName>
        <shortName evidence="12">3-ketoreductase</shortName>
        <shortName evidence="12">KAR</shortName>
    </alternativeName>
    <alternativeName>
        <fullName evidence="12">Microsomal beta-keto-reductase</fullName>
    </alternativeName>
</protein>
<evidence type="ECO:0000256" key="11">
    <source>
        <dbReference type="ARBA" id="ARBA00023160"/>
    </source>
</evidence>
<keyword evidence="15" id="KW-1185">Reference proteome</keyword>
<evidence type="ECO:0000256" key="2">
    <source>
        <dbReference type="ARBA" id="ARBA00022516"/>
    </source>
</evidence>
<name>G8ZNR1_TORDE</name>
<keyword evidence="9 12" id="KW-0443">Lipid metabolism</keyword>
<evidence type="ECO:0000256" key="10">
    <source>
        <dbReference type="ARBA" id="ARBA00023136"/>
    </source>
</evidence>
<keyword evidence="3 12" id="KW-0812">Transmembrane</keyword>
<dbReference type="KEGG" id="tdl:TDEL_0B01260"/>
<evidence type="ECO:0000256" key="8">
    <source>
        <dbReference type="ARBA" id="ARBA00023002"/>
    </source>
</evidence>
<dbReference type="UniPathway" id="UPA00094"/>
<evidence type="ECO:0000256" key="7">
    <source>
        <dbReference type="ARBA" id="ARBA00022989"/>
    </source>
</evidence>
<dbReference type="eggNOG" id="KOG1014">
    <property type="taxonomic scope" value="Eukaryota"/>
</dbReference>
<evidence type="ECO:0000256" key="9">
    <source>
        <dbReference type="ARBA" id="ARBA00023098"/>
    </source>
</evidence>
<keyword evidence="4 12" id="KW-0256">Endoplasmic reticulum</keyword>